<keyword evidence="2" id="KW-0472">Membrane</keyword>
<dbReference type="OrthoDB" id="443140at2759"/>
<feature type="compositionally biased region" description="Basic and acidic residues" evidence="1">
    <location>
        <begin position="239"/>
        <end position="261"/>
    </location>
</feature>
<feature type="region of interest" description="Disordered" evidence="1">
    <location>
        <begin position="995"/>
        <end position="1014"/>
    </location>
</feature>
<accession>A0A1Q9CYI7</accession>
<evidence type="ECO:0000256" key="2">
    <source>
        <dbReference type="SAM" id="Phobius"/>
    </source>
</evidence>
<feature type="compositionally biased region" description="Basic and acidic residues" evidence="1">
    <location>
        <begin position="141"/>
        <end position="156"/>
    </location>
</feature>
<protein>
    <submittedName>
        <fullName evidence="4">Retrovirus-related Pol polyprotein from transposon TNT 1-94</fullName>
    </submittedName>
</protein>
<keyword evidence="2" id="KW-0812">Transmembrane</keyword>
<feature type="transmembrane region" description="Helical" evidence="2">
    <location>
        <begin position="866"/>
        <end position="887"/>
    </location>
</feature>
<evidence type="ECO:0000313" key="4">
    <source>
        <dbReference type="EMBL" id="OLP87994.1"/>
    </source>
</evidence>
<dbReference type="EMBL" id="LSRX01000832">
    <property type="protein sequence ID" value="OLP87994.1"/>
    <property type="molecule type" value="Genomic_DNA"/>
</dbReference>
<name>A0A1Q9CYI7_SYMMI</name>
<evidence type="ECO:0000256" key="3">
    <source>
        <dbReference type="SAM" id="SignalP"/>
    </source>
</evidence>
<dbReference type="PANTHER" id="PTHR11439">
    <property type="entry name" value="GAG-POL-RELATED RETROTRANSPOSON"/>
    <property type="match status" value="1"/>
</dbReference>
<feature type="chain" id="PRO_5012751148" evidence="3">
    <location>
        <begin position="17"/>
        <end position="1014"/>
    </location>
</feature>
<dbReference type="Proteomes" id="UP000186817">
    <property type="component" value="Unassembled WGS sequence"/>
</dbReference>
<feature type="transmembrane region" description="Helical" evidence="2">
    <location>
        <begin position="99"/>
        <end position="119"/>
    </location>
</feature>
<dbReference type="CDD" id="cd09272">
    <property type="entry name" value="RNase_HI_RT_Ty1"/>
    <property type="match status" value="1"/>
</dbReference>
<keyword evidence="5" id="KW-1185">Reference proteome</keyword>
<feature type="compositionally biased region" description="Basic and acidic residues" evidence="1">
    <location>
        <begin position="207"/>
        <end position="232"/>
    </location>
</feature>
<proteinExistence type="predicted"/>
<gene>
    <name evidence="4" type="ORF">AK812_SmicGene30737</name>
</gene>
<feature type="signal peptide" evidence="3">
    <location>
        <begin position="1"/>
        <end position="16"/>
    </location>
</feature>
<sequence>MVSLALIASLIFLARQLLKELMKKEKIERVVLREEEMPELFHSPYGEKTHTSRTCVGLRNASYVSRHTPCSLCCPGGLRAKEARAVEYRRTFLEAAGKYLWLKVFLIIVIMVASWFMVFEVNHTFGFPLLEDRMVMKREAEPKNESMENASRHERSVAPVEEVPTGKSQEGDHVEMFTTWSQLHVSTTKDKQTWMLAESTTPKAKASTKEKGKDMEKAKDTPKEKERAKAEAEEASTTTKEKEKTKAEEKAKEEEKEKDMAKAGVKATTAKAKEKDTAQMMNLKNHKNMIPFSNGADVSLDAQGKKIKTEGRRMLNLTFFDQEGEVCRTQVGELLKFPRSIVTENFPLKLLVKEKRNAQTKKATVVITGGFVSKQKQQQKRGTEEEEVKKRGGMSNTAHLADALVHFSTQLGYNSMVLKADNENAAKAVKDKVQKIRRIFLGKTEQDTWIVAQPDGIHITRSVRNNNFSSRTRRLAVIHQTPKVIVNKKKNKKVKRDRVRKKPLDIFPMQIQIKKYTSITKLVPILALANNWAIYSVDVKDAFLQENFERSKGIPSLYRLLQENEEGEKKVVAICIVHVDDLQFAGRVGTIEPILAQLKRKVTLQVEGPFLKEDEYQRGYSEVSVRFLKRKYIFENFELKIYSDNKYSKKLVDILNLQKKKTKNSPCTPACQEKDDSPELDEESSSQYRTCVGILLYVAHDRPDIQFAVRNLSTAMSRPTTRKQKELEHLALYLKGTSDYSITYKKQSAGTSVLQKHATADEEDDEAPKVQQEHLLEVFSDSDWAGDKQTRKSVSCATFYINGAFFYSYSRTQKSIALSSAEAEYMALTGYCGCKQQFEKEEYQYMQLVQKRRFQSQRQLKHSQQVVLVVLVLVIVVMASVAVNFYVTENRNKKNKKRKNQKVNSDVDLSEYQAKKEELEEAKAKHKERLEKSKKFEEEEKKFKEKEKLFEEKEKKAQKEEEKVRKLEEAVKERSLDLDVKTKGVENRLKEAEKLERKAEERMSGLTVLLQPLP</sequence>
<reference evidence="4 5" key="1">
    <citation type="submission" date="2016-02" db="EMBL/GenBank/DDBJ databases">
        <title>Genome analysis of coral dinoflagellate symbionts highlights evolutionary adaptations to a symbiotic lifestyle.</title>
        <authorList>
            <person name="Aranda M."/>
            <person name="Li Y."/>
            <person name="Liew Y.J."/>
            <person name="Baumgarten S."/>
            <person name="Simakov O."/>
            <person name="Wilson M."/>
            <person name="Piel J."/>
            <person name="Ashoor H."/>
            <person name="Bougouffa S."/>
            <person name="Bajic V.B."/>
            <person name="Ryu T."/>
            <person name="Ravasi T."/>
            <person name="Bayer T."/>
            <person name="Micklem G."/>
            <person name="Kim H."/>
            <person name="Bhak J."/>
            <person name="Lajeunesse T.C."/>
            <person name="Voolstra C.R."/>
        </authorList>
    </citation>
    <scope>NUCLEOTIDE SEQUENCE [LARGE SCALE GENOMIC DNA]</scope>
    <source>
        <strain evidence="4 5">CCMP2467</strain>
    </source>
</reference>
<keyword evidence="3" id="KW-0732">Signal</keyword>
<organism evidence="4 5">
    <name type="scientific">Symbiodinium microadriaticum</name>
    <name type="common">Dinoflagellate</name>
    <name type="synonym">Zooxanthella microadriatica</name>
    <dbReference type="NCBI Taxonomy" id="2951"/>
    <lineage>
        <taxon>Eukaryota</taxon>
        <taxon>Sar</taxon>
        <taxon>Alveolata</taxon>
        <taxon>Dinophyceae</taxon>
        <taxon>Suessiales</taxon>
        <taxon>Symbiodiniaceae</taxon>
        <taxon>Symbiodinium</taxon>
    </lineage>
</organism>
<evidence type="ECO:0000256" key="1">
    <source>
        <dbReference type="SAM" id="MobiDB-lite"/>
    </source>
</evidence>
<feature type="region of interest" description="Disordered" evidence="1">
    <location>
        <begin position="193"/>
        <end position="273"/>
    </location>
</feature>
<evidence type="ECO:0000313" key="5">
    <source>
        <dbReference type="Proteomes" id="UP000186817"/>
    </source>
</evidence>
<feature type="region of interest" description="Disordered" evidence="1">
    <location>
        <begin position="141"/>
        <end position="170"/>
    </location>
</feature>
<feature type="region of interest" description="Disordered" evidence="1">
    <location>
        <begin position="662"/>
        <end position="684"/>
    </location>
</feature>
<comment type="caution">
    <text evidence="4">The sequence shown here is derived from an EMBL/GenBank/DDBJ whole genome shotgun (WGS) entry which is preliminary data.</text>
</comment>
<keyword evidence="2" id="KW-1133">Transmembrane helix</keyword>
<dbReference type="AlphaFoldDB" id="A0A1Q9CYI7"/>
<dbReference type="PANTHER" id="PTHR11439:SF463">
    <property type="entry name" value="REVERSE TRANSCRIPTASE TY1_COPIA-TYPE DOMAIN-CONTAINING PROTEIN"/>
    <property type="match status" value="1"/>
</dbReference>